<sequence>MIYVIKSLSELNRCQFMEKYLFTTYMLCMGERICGRLRRNIPNVTKVVWLSNDANHTKILFVYHVCGLWWWWLARNSPQKDGGEKLNFDRRNFGETRKSVETTTDEATHTRSLNSLSLSPTISLDCGGGVVYKGLRKY</sequence>
<evidence type="ECO:0000313" key="1">
    <source>
        <dbReference type="EMBL" id="VDD59671.1"/>
    </source>
</evidence>
<dbReference type="AlphaFoldDB" id="A0A3P6GIU7"/>
<reference evidence="1" key="1">
    <citation type="submission" date="2018-11" db="EMBL/GenBank/DDBJ databases">
        <authorList>
            <consortium name="Genoscope - CEA"/>
            <person name="William W."/>
        </authorList>
    </citation>
    <scope>NUCLEOTIDE SEQUENCE</scope>
</reference>
<accession>A0A3P6GIU7</accession>
<proteinExistence type="predicted"/>
<gene>
    <name evidence="1" type="ORF">BOLC8T52900H</name>
</gene>
<dbReference type="EMBL" id="LR031879">
    <property type="protein sequence ID" value="VDD59671.1"/>
    <property type="molecule type" value="Genomic_DNA"/>
</dbReference>
<organism evidence="1">
    <name type="scientific">Brassica oleracea</name>
    <name type="common">Wild cabbage</name>
    <dbReference type="NCBI Taxonomy" id="3712"/>
    <lineage>
        <taxon>Eukaryota</taxon>
        <taxon>Viridiplantae</taxon>
        <taxon>Streptophyta</taxon>
        <taxon>Embryophyta</taxon>
        <taxon>Tracheophyta</taxon>
        <taxon>Spermatophyta</taxon>
        <taxon>Magnoliopsida</taxon>
        <taxon>eudicotyledons</taxon>
        <taxon>Gunneridae</taxon>
        <taxon>Pentapetalae</taxon>
        <taxon>rosids</taxon>
        <taxon>malvids</taxon>
        <taxon>Brassicales</taxon>
        <taxon>Brassicaceae</taxon>
        <taxon>Brassiceae</taxon>
        <taxon>Brassica</taxon>
    </lineage>
</organism>
<name>A0A3P6GIU7_BRAOL</name>
<protein>
    <submittedName>
        <fullName evidence="1">Uncharacterized protein</fullName>
    </submittedName>
</protein>